<keyword evidence="2" id="KW-1185">Reference proteome</keyword>
<comment type="caution">
    <text evidence="1">The sequence shown here is derived from an EMBL/GenBank/DDBJ whole genome shotgun (WGS) entry which is preliminary data.</text>
</comment>
<proteinExistence type="predicted"/>
<gene>
    <name evidence="1" type="ORF">BDN70DRAFT_778333</name>
</gene>
<dbReference type="Proteomes" id="UP000807469">
    <property type="component" value="Unassembled WGS sequence"/>
</dbReference>
<dbReference type="EMBL" id="MU155405">
    <property type="protein sequence ID" value="KAF9473969.1"/>
    <property type="molecule type" value="Genomic_DNA"/>
</dbReference>
<reference evidence="1" key="1">
    <citation type="submission" date="2020-11" db="EMBL/GenBank/DDBJ databases">
        <authorList>
            <consortium name="DOE Joint Genome Institute"/>
            <person name="Ahrendt S."/>
            <person name="Riley R."/>
            <person name="Andreopoulos W."/>
            <person name="Labutti K."/>
            <person name="Pangilinan J."/>
            <person name="Ruiz-Duenas F.J."/>
            <person name="Barrasa J.M."/>
            <person name="Sanchez-Garcia M."/>
            <person name="Camarero S."/>
            <person name="Miyauchi S."/>
            <person name="Serrano A."/>
            <person name="Linde D."/>
            <person name="Babiker R."/>
            <person name="Drula E."/>
            <person name="Ayuso-Fernandez I."/>
            <person name="Pacheco R."/>
            <person name="Padilla G."/>
            <person name="Ferreira P."/>
            <person name="Barriuso J."/>
            <person name="Kellner H."/>
            <person name="Castanera R."/>
            <person name="Alfaro M."/>
            <person name="Ramirez L."/>
            <person name="Pisabarro A.G."/>
            <person name="Kuo A."/>
            <person name="Tritt A."/>
            <person name="Lipzen A."/>
            <person name="He G."/>
            <person name="Yan M."/>
            <person name="Ng V."/>
            <person name="Cullen D."/>
            <person name="Martin F."/>
            <person name="Rosso M.-N."/>
            <person name="Henrissat B."/>
            <person name="Hibbett D."/>
            <person name="Martinez A.T."/>
            <person name="Grigoriev I.V."/>
        </authorList>
    </citation>
    <scope>NUCLEOTIDE SEQUENCE</scope>
    <source>
        <strain evidence="1">CIRM-BRFM 674</strain>
    </source>
</reference>
<organism evidence="1 2">
    <name type="scientific">Pholiota conissans</name>
    <dbReference type="NCBI Taxonomy" id="109636"/>
    <lineage>
        <taxon>Eukaryota</taxon>
        <taxon>Fungi</taxon>
        <taxon>Dikarya</taxon>
        <taxon>Basidiomycota</taxon>
        <taxon>Agaricomycotina</taxon>
        <taxon>Agaricomycetes</taxon>
        <taxon>Agaricomycetidae</taxon>
        <taxon>Agaricales</taxon>
        <taxon>Agaricineae</taxon>
        <taxon>Strophariaceae</taxon>
        <taxon>Pholiota</taxon>
    </lineage>
</organism>
<feature type="non-terminal residue" evidence="1">
    <location>
        <position position="93"/>
    </location>
</feature>
<evidence type="ECO:0000313" key="1">
    <source>
        <dbReference type="EMBL" id="KAF9473969.1"/>
    </source>
</evidence>
<name>A0A9P5YSS9_9AGAR</name>
<protein>
    <submittedName>
        <fullName evidence="1">Uncharacterized protein</fullName>
    </submittedName>
</protein>
<sequence length="93" mass="10539">LGERPSKYKPSIDDYNEYLRRRRDLLTSSKGRAALMHGGIVARIARDVLDQHTILDGPSPDAVTVGTHQRFNLYDDKLSENDTDIICGVYYVD</sequence>
<evidence type="ECO:0000313" key="2">
    <source>
        <dbReference type="Proteomes" id="UP000807469"/>
    </source>
</evidence>
<dbReference type="OrthoDB" id="3268696at2759"/>
<dbReference type="AlphaFoldDB" id="A0A9P5YSS9"/>
<feature type="non-terminal residue" evidence="1">
    <location>
        <position position="1"/>
    </location>
</feature>
<accession>A0A9P5YSS9</accession>